<dbReference type="PANTHER" id="PTHR46481:SF2">
    <property type="entry name" value="BED-TYPE DOMAIN-CONTAINING PROTEIN"/>
    <property type="match status" value="1"/>
</dbReference>
<dbReference type="Pfam" id="PF05699">
    <property type="entry name" value="Dimer_Tnp_hAT"/>
    <property type="match status" value="1"/>
</dbReference>
<keyword evidence="1" id="KW-0238">DNA-binding</keyword>
<feature type="region of interest" description="Disordered" evidence="2">
    <location>
        <begin position="1"/>
        <end position="54"/>
    </location>
</feature>
<feature type="domain" description="hAT-like transposase RNase-H fold" evidence="4">
    <location>
        <begin position="419"/>
        <end position="512"/>
    </location>
</feature>
<dbReference type="InterPro" id="IPR052035">
    <property type="entry name" value="ZnF_BED_domain_contain"/>
</dbReference>
<name>R0GV13_9BRAS</name>
<keyword evidence="6" id="KW-1185">Reference proteome</keyword>
<proteinExistence type="predicted"/>
<feature type="domain" description="HAT C-terminal dimerisation" evidence="3">
    <location>
        <begin position="571"/>
        <end position="655"/>
    </location>
</feature>
<dbReference type="SUPFAM" id="SSF53098">
    <property type="entry name" value="Ribonuclease H-like"/>
    <property type="match status" value="1"/>
</dbReference>
<dbReference type="EMBL" id="KB870811">
    <property type="protein sequence ID" value="EOA16130.1"/>
    <property type="molecule type" value="Genomic_DNA"/>
</dbReference>
<evidence type="ECO:0000259" key="4">
    <source>
        <dbReference type="Pfam" id="PF14372"/>
    </source>
</evidence>
<dbReference type="GO" id="GO:0003677">
    <property type="term" value="F:DNA binding"/>
    <property type="evidence" value="ECO:0007669"/>
    <property type="project" value="UniProtKB-KW"/>
</dbReference>
<evidence type="ECO:0000256" key="2">
    <source>
        <dbReference type="SAM" id="MobiDB-lite"/>
    </source>
</evidence>
<evidence type="ECO:0008006" key="7">
    <source>
        <dbReference type="Google" id="ProtNLM"/>
    </source>
</evidence>
<dbReference type="Proteomes" id="UP000029121">
    <property type="component" value="Unassembled WGS sequence"/>
</dbReference>
<feature type="compositionally biased region" description="Basic and acidic residues" evidence="2">
    <location>
        <begin position="1"/>
        <end position="10"/>
    </location>
</feature>
<evidence type="ECO:0000313" key="5">
    <source>
        <dbReference type="EMBL" id="EOA16130.1"/>
    </source>
</evidence>
<accession>R0GV13</accession>
<gene>
    <name evidence="5" type="ORF">CARUB_v10004265mg</name>
</gene>
<dbReference type="InterPro" id="IPR012337">
    <property type="entry name" value="RNaseH-like_sf"/>
</dbReference>
<dbReference type="PANTHER" id="PTHR46481">
    <property type="entry name" value="ZINC FINGER BED DOMAIN-CONTAINING PROTEIN 4"/>
    <property type="match status" value="1"/>
</dbReference>
<protein>
    <recommendedName>
        <fullName evidence="7">HAT C-terminal dimerisation domain-containing protein</fullName>
    </recommendedName>
</protein>
<dbReference type="GO" id="GO:0046983">
    <property type="term" value="F:protein dimerization activity"/>
    <property type="evidence" value="ECO:0007669"/>
    <property type="project" value="InterPro"/>
</dbReference>
<dbReference type="AlphaFoldDB" id="R0GV13"/>
<dbReference type="eggNOG" id="KOG1121">
    <property type="taxonomic scope" value="Eukaryota"/>
</dbReference>
<evidence type="ECO:0000259" key="3">
    <source>
        <dbReference type="Pfam" id="PF05699"/>
    </source>
</evidence>
<dbReference type="Pfam" id="PF14372">
    <property type="entry name" value="hAT-like_RNase-H"/>
    <property type="match status" value="1"/>
</dbReference>
<dbReference type="InterPro" id="IPR025525">
    <property type="entry name" value="hAT-like_transposase_RNase-H"/>
</dbReference>
<reference evidence="6" key="1">
    <citation type="journal article" date="2013" name="Nat. Genet.">
        <title>The Capsella rubella genome and the genomic consequences of rapid mating system evolution.</title>
        <authorList>
            <person name="Slotte T."/>
            <person name="Hazzouri K.M."/>
            <person name="Agren J.A."/>
            <person name="Koenig D."/>
            <person name="Maumus F."/>
            <person name="Guo Y.L."/>
            <person name="Steige K."/>
            <person name="Platts A.E."/>
            <person name="Escobar J.S."/>
            <person name="Newman L.K."/>
            <person name="Wang W."/>
            <person name="Mandakova T."/>
            <person name="Vello E."/>
            <person name="Smith L.M."/>
            <person name="Henz S.R."/>
            <person name="Steffen J."/>
            <person name="Takuno S."/>
            <person name="Brandvain Y."/>
            <person name="Coop G."/>
            <person name="Andolfatto P."/>
            <person name="Hu T.T."/>
            <person name="Blanchette M."/>
            <person name="Clark R.M."/>
            <person name="Quesneville H."/>
            <person name="Nordborg M."/>
            <person name="Gaut B.S."/>
            <person name="Lysak M.A."/>
            <person name="Jenkins J."/>
            <person name="Grimwood J."/>
            <person name="Chapman J."/>
            <person name="Prochnik S."/>
            <person name="Shu S."/>
            <person name="Rokhsar D."/>
            <person name="Schmutz J."/>
            <person name="Weigel D."/>
            <person name="Wright S.I."/>
        </authorList>
    </citation>
    <scope>NUCLEOTIDE SEQUENCE [LARGE SCALE GENOMIC DNA]</scope>
    <source>
        <strain evidence="6">cv. Monte Gargano</strain>
    </source>
</reference>
<sequence length="701" mass="80196">MSSVSRHESNNDLLNEEVQGGGEEGVQVETSVGKKRTETERSSSDFPPKSRKKIAHSSDIWQHFTRIKHDRKRNGRCCDSDDDSSDDNLKPIKYDPDGFKRSVSEMVVLNGLPFSFVESEGFKRFCHNVIPVYEDDVSTRKATSDIVAMFLQEKASLKKLFSDGKKRVSLTVDIWEAPTTLCSYMIVTAFWIDVNWELQKRILSFKPVTDKEGETIARNLIECLDEWGIEKVFTVTVNNTESNDKALTLFKEAMRLKGANALVKDGEFLHMRCCAHIVNLIVKESIERASDSIAAVRNAVKYVQSSFTRLKSFELCAETGNVTKSSLSLDSITRWDSTYLMLKAALKLRVAFEKMLDEDKLYGEYFLETEKETGKKRVGPPISATWDELERLVGFLRIFFHCTVGYSKHKSEASSNGHNDIANIDWNLIELSNNDDEEVQKQAKSMRDKFEKYWDGLININPLVIVASVFDPRKKMKFSSLCFEMLHGKDSLEANHLTSSINTVMRHLYEEYITMLDKQSQEDAAANQSDHGDSKQSIVVSDLPDNELFIRTDSLYEMMLKKMREEQAGKELENYLIEPVERQSLGSDYDVLSWWKRKSWNYPVLSELARDVLAIQMSSFAPESAFCTSGRILDPYRSSLTPYITEAVICSQQWLQTSFQSEAPLPTLKEMFEELDFLESLGNLVLITFSYLLNGEYWLSN</sequence>
<evidence type="ECO:0000313" key="6">
    <source>
        <dbReference type="Proteomes" id="UP000029121"/>
    </source>
</evidence>
<organism evidence="5 6">
    <name type="scientific">Capsella rubella</name>
    <dbReference type="NCBI Taxonomy" id="81985"/>
    <lineage>
        <taxon>Eukaryota</taxon>
        <taxon>Viridiplantae</taxon>
        <taxon>Streptophyta</taxon>
        <taxon>Embryophyta</taxon>
        <taxon>Tracheophyta</taxon>
        <taxon>Spermatophyta</taxon>
        <taxon>Magnoliopsida</taxon>
        <taxon>eudicotyledons</taxon>
        <taxon>Gunneridae</taxon>
        <taxon>Pentapetalae</taxon>
        <taxon>rosids</taxon>
        <taxon>malvids</taxon>
        <taxon>Brassicales</taxon>
        <taxon>Brassicaceae</taxon>
        <taxon>Camelineae</taxon>
        <taxon>Capsella</taxon>
    </lineage>
</organism>
<evidence type="ECO:0000256" key="1">
    <source>
        <dbReference type="ARBA" id="ARBA00023125"/>
    </source>
</evidence>
<dbReference type="InterPro" id="IPR008906">
    <property type="entry name" value="HATC_C_dom"/>
</dbReference>